<dbReference type="Gene3D" id="3.40.190.10">
    <property type="entry name" value="Periplasmic binding protein-like II"/>
    <property type="match status" value="1"/>
</dbReference>
<keyword evidence="2" id="KW-0732">Signal</keyword>
<sequence length="333" mass="34768">MMKMNFKMAGMAALLACAATGHVQVQAQAQADSYPAKPVRLVVGYAPGGTTDISARMIADVLGKELGQTFIVENKPGANSNIGAEAVARAPADGYTLFVGSISTAINQSLYSKMSYDALKDLDAVALLNVVPNILAVNASVPVKSVQEYIAYAKKNPGKLTCASPGNGSSAHLGCELFKMKTGIDILHVPYRGSGPAVADLLGGQVDSIFDNLPPLLPHVRAGKLTGLAVTTAARVPFAPEIPTIAESGVEGFDVAAWFGLFAPAGTPPEIVLKVNAAINKALTSDTALAANYQTNGFLMPPPPNTPQAFKAFMESETRKWGEVVKATNLQIN</sequence>
<dbReference type="AlphaFoldDB" id="A0AA42W7P2"/>
<evidence type="ECO:0000313" key="3">
    <source>
        <dbReference type="EMBL" id="MDH2049291.1"/>
    </source>
</evidence>
<dbReference type="PANTHER" id="PTHR42928">
    <property type="entry name" value="TRICARBOXYLATE-BINDING PROTEIN"/>
    <property type="match status" value="1"/>
</dbReference>
<dbReference type="PANTHER" id="PTHR42928:SF5">
    <property type="entry name" value="BLR1237 PROTEIN"/>
    <property type="match status" value="1"/>
</dbReference>
<reference evidence="3" key="1">
    <citation type="submission" date="2022-09" db="EMBL/GenBank/DDBJ databases">
        <title>Intensive care unit water sources are persistently colonized with multi-drug resistant bacteria and are the site of extensive horizontal gene transfer of antibiotic resistance genes.</title>
        <authorList>
            <person name="Diorio-Toth L."/>
        </authorList>
    </citation>
    <scope>NUCLEOTIDE SEQUENCE</scope>
    <source>
        <strain evidence="3">GD03676</strain>
    </source>
</reference>
<dbReference type="Proteomes" id="UP001161276">
    <property type="component" value="Unassembled WGS sequence"/>
</dbReference>
<feature type="signal peptide" evidence="2">
    <location>
        <begin position="1"/>
        <end position="27"/>
    </location>
</feature>
<feature type="chain" id="PRO_5041252522" evidence="2">
    <location>
        <begin position="28"/>
        <end position="333"/>
    </location>
</feature>
<accession>A0AA42W7P2</accession>
<dbReference type="EMBL" id="JAOCKG010000001">
    <property type="protein sequence ID" value="MDH2049291.1"/>
    <property type="molecule type" value="Genomic_DNA"/>
</dbReference>
<organism evidence="3 4">
    <name type="scientific">Achromobacter marplatensis</name>
    <dbReference type="NCBI Taxonomy" id="470868"/>
    <lineage>
        <taxon>Bacteria</taxon>
        <taxon>Pseudomonadati</taxon>
        <taxon>Pseudomonadota</taxon>
        <taxon>Betaproteobacteria</taxon>
        <taxon>Burkholderiales</taxon>
        <taxon>Alcaligenaceae</taxon>
        <taxon>Achromobacter</taxon>
    </lineage>
</organism>
<proteinExistence type="inferred from homology"/>
<evidence type="ECO:0000256" key="1">
    <source>
        <dbReference type="ARBA" id="ARBA00006987"/>
    </source>
</evidence>
<dbReference type="SUPFAM" id="SSF53850">
    <property type="entry name" value="Periplasmic binding protein-like II"/>
    <property type="match status" value="1"/>
</dbReference>
<comment type="caution">
    <text evidence="3">The sequence shown here is derived from an EMBL/GenBank/DDBJ whole genome shotgun (WGS) entry which is preliminary data.</text>
</comment>
<dbReference type="CDD" id="cd13578">
    <property type="entry name" value="PBP2_Bug27"/>
    <property type="match status" value="1"/>
</dbReference>
<dbReference type="Gene3D" id="3.40.190.150">
    <property type="entry name" value="Bordetella uptake gene, domain 1"/>
    <property type="match status" value="1"/>
</dbReference>
<gene>
    <name evidence="3" type="ORF">N5K24_02685</name>
</gene>
<dbReference type="RefSeq" id="WP_280025801.1">
    <property type="nucleotide sequence ID" value="NZ_JAOCKG010000001.1"/>
</dbReference>
<dbReference type="PIRSF" id="PIRSF017082">
    <property type="entry name" value="YflP"/>
    <property type="match status" value="1"/>
</dbReference>
<dbReference type="InterPro" id="IPR005064">
    <property type="entry name" value="BUG"/>
</dbReference>
<dbReference type="Pfam" id="PF03401">
    <property type="entry name" value="TctC"/>
    <property type="match status" value="1"/>
</dbReference>
<evidence type="ECO:0000256" key="2">
    <source>
        <dbReference type="SAM" id="SignalP"/>
    </source>
</evidence>
<name>A0AA42W7P2_9BURK</name>
<evidence type="ECO:0000313" key="4">
    <source>
        <dbReference type="Proteomes" id="UP001161276"/>
    </source>
</evidence>
<comment type="similarity">
    <text evidence="1">Belongs to the UPF0065 (bug) family.</text>
</comment>
<dbReference type="InterPro" id="IPR042100">
    <property type="entry name" value="Bug_dom1"/>
</dbReference>
<protein>
    <submittedName>
        <fullName evidence="3">Tripartite tricarboxylate transporter substrate binding protein</fullName>
    </submittedName>
</protein>